<reference evidence="1" key="1">
    <citation type="journal article" date="2020" name="mSystems">
        <title>Genome- and Community-Level Interaction Insights into Carbon Utilization and Element Cycling Functions of Hydrothermarchaeota in Hydrothermal Sediment.</title>
        <authorList>
            <person name="Zhou Z."/>
            <person name="Liu Y."/>
            <person name="Xu W."/>
            <person name="Pan J."/>
            <person name="Luo Z.H."/>
            <person name="Li M."/>
        </authorList>
    </citation>
    <scope>NUCLEOTIDE SEQUENCE [LARGE SCALE GENOMIC DNA]</scope>
    <source>
        <strain evidence="1">HyVt-233</strain>
    </source>
</reference>
<organism evidence="1">
    <name type="scientific">Desulfofervidus auxilii</name>
    <dbReference type="NCBI Taxonomy" id="1621989"/>
    <lineage>
        <taxon>Bacteria</taxon>
        <taxon>Pseudomonadati</taxon>
        <taxon>Thermodesulfobacteriota</taxon>
        <taxon>Candidatus Desulfofervidia</taxon>
        <taxon>Candidatus Desulfofervidales</taxon>
        <taxon>Candidatus Desulfofervidaceae</taxon>
        <taxon>Candidatus Desulfofervidus</taxon>
    </lineage>
</organism>
<dbReference type="AlphaFoldDB" id="A0A7C0U197"/>
<accession>A0A7C0U197</accession>
<dbReference type="Proteomes" id="UP000886289">
    <property type="component" value="Unassembled WGS sequence"/>
</dbReference>
<gene>
    <name evidence="1" type="ORF">ENG63_00980</name>
</gene>
<comment type="caution">
    <text evidence="1">The sequence shown here is derived from an EMBL/GenBank/DDBJ whole genome shotgun (WGS) entry which is preliminary data.</text>
</comment>
<dbReference type="EMBL" id="DRBS01000039">
    <property type="protein sequence ID" value="HDD43424.1"/>
    <property type="molecule type" value="Genomic_DNA"/>
</dbReference>
<proteinExistence type="predicted"/>
<name>A0A7C0U197_DESA2</name>
<evidence type="ECO:0000313" key="1">
    <source>
        <dbReference type="EMBL" id="HDD43424.1"/>
    </source>
</evidence>
<sequence length="194" mass="23107">MKDWVLSRLEKLFTTPKSIVYFVHNFIGYYSEEKLLKSKIYFSYKPLLTFFFQTKINKETIQRVNSYLGLPDDLPWPYNRKGKLRHPKSWTKKFLKKHYPEIYLPPLLWLRKLVFVEFETIIDVPNHIFFLIKAAPAPFSSAQIEKAYACGELLKKVTKYDEFQLITITTPRMVAPLEKIHKALSWKDLENVKN</sequence>
<protein>
    <submittedName>
        <fullName evidence="1">Uncharacterized protein</fullName>
    </submittedName>
</protein>